<dbReference type="Pfam" id="PF00903">
    <property type="entry name" value="Glyoxalase"/>
    <property type="match status" value="1"/>
</dbReference>
<keyword evidence="3" id="KW-1185">Reference proteome</keyword>
<organism evidence="2 3">
    <name type="scientific">Paractinoplanes globisporus</name>
    <dbReference type="NCBI Taxonomy" id="113565"/>
    <lineage>
        <taxon>Bacteria</taxon>
        <taxon>Bacillati</taxon>
        <taxon>Actinomycetota</taxon>
        <taxon>Actinomycetes</taxon>
        <taxon>Micromonosporales</taxon>
        <taxon>Micromonosporaceae</taxon>
        <taxon>Paractinoplanes</taxon>
    </lineage>
</organism>
<dbReference type="Gene3D" id="3.10.180.10">
    <property type="entry name" value="2,3-Dihydroxybiphenyl 1,2-Dioxygenase, domain 1"/>
    <property type="match status" value="1"/>
</dbReference>
<dbReference type="RefSeq" id="WP_040432102.1">
    <property type="nucleotide sequence ID" value="NZ_JBIAZU010000002.1"/>
</dbReference>
<gene>
    <name evidence="2" type="ORF">ACFY35_11970</name>
</gene>
<dbReference type="EMBL" id="JBIAZU010000002">
    <property type="protein sequence ID" value="MFF5290154.1"/>
    <property type="molecule type" value="Genomic_DNA"/>
</dbReference>
<comment type="caution">
    <text evidence="2">The sequence shown here is derived from an EMBL/GenBank/DDBJ whole genome shotgun (WGS) entry which is preliminary data.</text>
</comment>
<accession>A0ABW6WA16</accession>
<name>A0ABW6WA16_9ACTN</name>
<dbReference type="PROSITE" id="PS51819">
    <property type="entry name" value="VOC"/>
    <property type="match status" value="1"/>
</dbReference>
<proteinExistence type="predicted"/>
<dbReference type="InterPro" id="IPR029068">
    <property type="entry name" value="Glyas_Bleomycin-R_OHBP_Dase"/>
</dbReference>
<dbReference type="InterPro" id="IPR004360">
    <property type="entry name" value="Glyas_Fos-R_dOase_dom"/>
</dbReference>
<dbReference type="SUPFAM" id="SSF54593">
    <property type="entry name" value="Glyoxalase/Bleomycin resistance protein/Dihydroxybiphenyl dioxygenase"/>
    <property type="match status" value="1"/>
</dbReference>
<evidence type="ECO:0000259" key="1">
    <source>
        <dbReference type="PROSITE" id="PS51819"/>
    </source>
</evidence>
<protein>
    <submittedName>
        <fullName evidence="2">VOC family protein</fullName>
    </submittedName>
</protein>
<evidence type="ECO:0000313" key="2">
    <source>
        <dbReference type="EMBL" id="MFF5290154.1"/>
    </source>
</evidence>
<feature type="domain" description="VOC" evidence="1">
    <location>
        <begin position="3"/>
        <end position="115"/>
    </location>
</feature>
<dbReference type="Proteomes" id="UP001602245">
    <property type="component" value="Unassembled WGS sequence"/>
</dbReference>
<reference evidence="2 3" key="1">
    <citation type="submission" date="2024-10" db="EMBL/GenBank/DDBJ databases">
        <title>The Natural Products Discovery Center: Release of the First 8490 Sequenced Strains for Exploring Actinobacteria Biosynthetic Diversity.</title>
        <authorList>
            <person name="Kalkreuter E."/>
            <person name="Kautsar S.A."/>
            <person name="Yang D."/>
            <person name="Bader C.D."/>
            <person name="Teijaro C.N."/>
            <person name="Fluegel L."/>
            <person name="Davis C.M."/>
            <person name="Simpson J.R."/>
            <person name="Lauterbach L."/>
            <person name="Steele A.D."/>
            <person name="Gui C."/>
            <person name="Meng S."/>
            <person name="Li G."/>
            <person name="Viehrig K."/>
            <person name="Ye F."/>
            <person name="Su P."/>
            <person name="Kiefer A.F."/>
            <person name="Nichols A."/>
            <person name="Cepeda A.J."/>
            <person name="Yan W."/>
            <person name="Fan B."/>
            <person name="Jiang Y."/>
            <person name="Adhikari A."/>
            <person name="Zheng C.-J."/>
            <person name="Schuster L."/>
            <person name="Cowan T.M."/>
            <person name="Smanski M.J."/>
            <person name="Chevrette M.G."/>
            <person name="De Carvalho L.P.S."/>
            <person name="Shen B."/>
        </authorList>
    </citation>
    <scope>NUCLEOTIDE SEQUENCE [LARGE SCALE GENOMIC DNA]</scope>
    <source>
        <strain evidence="2 3">NPDC000087</strain>
    </source>
</reference>
<evidence type="ECO:0000313" key="3">
    <source>
        <dbReference type="Proteomes" id="UP001602245"/>
    </source>
</evidence>
<dbReference type="InterPro" id="IPR037523">
    <property type="entry name" value="VOC_core"/>
</dbReference>
<sequence>MAQLGSVFLPVVSPRDSAAWYSAVFGLAVSSIQEHAAVLDSPDREFRLTLMGPTSGIAAPPGLTWAPFSLLVTDIEAARKSLVDRDPGPITGDDRSCFWFTATDPDGNILLICDR</sequence>